<dbReference type="InterPro" id="IPR036909">
    <property type="entry name" value="Cyt_c-like_dom_sf"/>
</dbReference>
<accession>A0ABV8QRY1</accession>
<evidence type="ECO:0000256" key="1">
    <source>
        <dbReference type="ARBA" id="ARBA00004418"/>
    </source>
</evidence>
<evidence type="ECO:0000313" key="10">
    <source>
        <dbReference type="EMBL" id="MFC4262854.1"/>
    </source>
</evidence>
<organism evidence="10 11">
    <name type="scientific">Ferruginibacter yonginensis</name>
    <dbReference type="NCBI Taxonomy" id="1310416"/>
    <lineage>
        <taxon>Bacteria</taxon>
        <taxon>Pseudomonadati</taxon>
        <taxon>Bacteroidota</taxon>
        <taxon>Chitinophagia</taxon>
        <taxon>Chitinophagales</taxon>
        <taxon>Chitinophagaceae</taxon>
        <taxon>Ferruginibacter</taxon>
    </lineage>
</organism>
<dbReference type="InterPro" id="IPR026259">
    <property type="entry name" value="MauG/Cytc_peroxidase"/>
</dbReference>
<dbReference type="InterPro" id="IPR051395">
    <property type="entry name" value="Cytochrome_c_Peroxidase/MauG"/>
</dbReference>
<evidence type="ECO:0000256" key="2">
    <source>
        <dbReference type="ARBA" id="ARBA00022617"/>
    </source>
</evidence>
<comment type="subcellular location">
    <subcellularLocation>
        <location evidence="1">Periplasm</location>
    </subcellularLocation>
</comment>
<dbReference type="PROSITE" id="PS51007">
    <property type="entry name" value="CYTC"/>
    <property type="match status" value="1"/>
</dbReference>
<dbReference type="EMBL" id="JBHSCZ010000002">
    <property type="protein sequence ID" value="MFC4262854.1"/>
    <property type="molecule type" value="Genomic_DNA"/>
</dbReference>
<dbReference type="Gene3D" id="1.10.760.10">
    <property type="entry name" value="Cytochrome c-like domain"/>
    <property type="match status" value="2"/>
</dbReference>
<keyword evidence="3 8" id="KW-0479">Metal-binding</keyword>
<reference evidence="11" key="1">
    <citation type="journal article" date="2019" name="Int. J. Syst. Evol. Microbiol.">
        <title>The Global Catalogue of Microorganisms (GCM) 10K type strain sequencing project: providing services to taxonomists for standard genome sequencing and annotation.</title>
        <authorList>
            <consortium name="The Broad Institute Genomics Platform"/>
            <consortium name="The Broad Institute Genome Sequencing Center for Infectious Disease"/>
            <person name="Wu L."/>
            <person name="Ma J."/>
        </authorList>
    </citation>
    <scope>NUCLEOTIDE SEQUENCE [LARGE SCALE GENOMIC DNA]</scope>
    <source>
        <strain evidence="11">CECT 8289</strain>
    </source>
</reference>
<keyword evidence="6" id="KW-0560">Oxidoreductase</keyword>
<proteinExistence type="predicted"/>
<evidence type="ECO:0000256" key="7">
    <source>
        <dbReference type="ARBA" id="ARBA00023004"/>
    </source>
</evidence>
<protein>
    <submittedName>
        <fullName evidence="10">Cytochrome-c peroxidase</fullName>
    </submittedName>
</protein>
<dbReference type="InterPro" id="IPR004852">
    <property type="entry name" value="Di-haem_cyt_c_peroxidsae"/>
</dbReference>
<name>A0ABV8QRY1_9BACT</name>
<keyword evidence="2 8" id="KW-0349">Heme</keyword>
<gene>
    <name evidence="10" type="ORF">ACFOWM_08200</name>
</gene>
<keyword evidence="11" id="KW-1185">Reference proteome</keyword>
<evidence type="ECO:0000256" key="8">
    <source>
        <dbReference type="PROSITE-ProRule" id="PRU00433"/>
    </source>
</evidence>
<dbReference type="PIRSF" id="PIRSF000294">
    <property type="entry name" value="Cytochrome-c_peroxidase"/>
    <property type="match status" value="1"/>
</dbReference>
<keyword evidence="4" id="KW-0732">Signal</keyword>
<feature type="domain" description="Cytochrome c" evidence="9">
    <location>
        <begin position="205"/>
        <end position="330"/>
    </location>
</feature>
<sequence>MNYKFIWVISCFVVGLIACNKAITEIENFVGFQQPTHFPAPTYNFAANTVSKDGFALGRKLFYDPILSADNSISCGSCHIQSSAFTQHGHSVSHGIFDQLGTRNSLPIMNLAWNTNFLWDGGVFNLDLQPIIPITAPEEMGESMANVLQKLRNNGTYAPMFQKAFGSTDINATVVLKALSQFMLMCVSDQSKYDSVKRNQASFTEAESKGYTVFQQKCNGCHTEPLFTNFSFKNNGLAPSIIDDKGRYNITHQDNDLYKFRVPSLRNLFYTAPYMHDGRFFTLNAVLAHYDHQVQPSTTLDVIFTQNNPIGIPLSNTEQQQLLAFLNTLNDANFISNRNLSEQ</sequence>
<dbReference type="InterPro" id="IPR009056">
    <property type="entry name" value="Cyt_c-like_dom"/>
</dbReference>
<dbReference type="PANTHER" id="PTHR30600:SF10">
    <property type="entry name" value="BLL6722 PROTEIN"/>
    <property type="match status" value="1"/>
</dbReference>
<dbReference type="PANTHER" id="PTHR30600">
    <property type="entry name" value="CYTOCHROME C PEROXIDASE-RELATED"/>
    <property type="match status" value="1"/>
</dbReference>
<dbReference type="SUPFAM" id="SSF46626">
    <property type="entry name" value="Cytochrome c"/>
    <property type="match status" value="2"/>
</dbReference>
<comment type="caution">
    <text evidence="10">The sequence shown here is derived from an EMBL/GenBank/DDBJ whole genome shotgun (WGS) entry which is preliminary data.</text>
</comment>
<evidence type="ECO:0000256" key="3">
    <source>
        <dbReference type="ARBA" id="ARBA00022723"/>
    </source>
</evidence>
<keyword evidence="5" id="KW-0574">Periplasm</keyword>
<evidence type="ECO:0000313" key="11">
    <source>
        <dbReference type="Proteomes" id="UP001595907"/>
    </source>
</evidence>
<keyword evidence="7 8" id="KW-0408">Iron</keyword>
<dbReference type="RefSeq" id="WP_379708719.1">
    <property type="nucleotide sequence ID" value="NZ_JBHSCZ010000002.1"/>
</dbReference>
<dbReference type="PROSITE" id="PS51257">
    <property type="entry name" value="PROKAR_LIPOPROTEIN"/>
    <property type="match status" value="1"/>
</dbReference>
<dbReference type="Proteomes" id="UP001595907">
    <property type="component" value="Unassembled WGS sequence"/>
</dbReference>
<keyword evidence="10" id="KW-0575">Peroxidase</keyword>
<evidence type="ECO:0000256" key="6">
    <source>
        <dbReference type="ARBA" id="ARBA00023002"/>
    </source>
</evidence>
<evidence type="ECO:0000256" key="4">
    <source>
        <dbReference type="ARBA" id="ARBA00022729"/>
    </source>
</evidence>
<evidence type="ECO:0000256" key="5">
    <source>
        <dbReference type="ARBA" id="ARBA00022764"/>
    </source>
</evidence>
<dbReference type="GO" id="GO:0004601">
    <property type="term" value="F:peroxidase activity"/>
    <property type="evidence" value="ECO:0007669"/>
    <property type="project" value="UniProtKB-KW"/>
</dbReference>
<evidence type="ECO:0000259" key="9">
    <source>
        <dbReference type="PROSITE" id="PS51007"/>
    </source>
</evidence>
<dbReference type="Pfam" id="PF03150">
    <property type="entry name" value="CCP_MauG"/>
    <property type="match status" value="1"/>
</dbReference>